<keyword evidence="2" id="KW-0812">Transmembrane</keyword>
<evidence type="ECO:0000256" key="2">
    <source>
        <dbReference type="SAM" id="Phobius"/>
    </source>
</evidence>
<feature type="compositionally biased region" description="Basic and acidic residues" evidence="1">
    <location>
        <begin position="59"/>
        <end position="68"/>
    </location>
</feature>
<evidence type="ECO:0000313" key="3">
    <source>
        <dbReference type="EMBL" id="VDD12999.1"/>
    </source>
</evidence>
<sequence length="68" mass="7959">MLLLPFNTMKTVSTLLCPVGSAVKERMMMMMMFCSLLMTSALLHQLTRPRKSRGKKRTNQKERKWVKI</sequence>
<keyword evidence="2" id="KW-1133">Transmembrane helix</keyword>
<organism evidence="3">
    <name type="scientific">Brassica campestris</name>
    <name type="common">Field mustard</name>
    <dbReference type="NCBI Taxonomy" id="3711"/>
    <lineage>
        <taxon>Eukaryota</taxon>
        <taxon>Viridiplantae</taxon>
        <taxon>Streptophyta</taxon>
        <taxon>Embryophyta</taxon>
        <taxon>Tracheophyta</taxon>
        <taxon>Spermatophyta</taxon>
        <taxon>Magnoliopsida</taxon>
        <taxon>eudicotyledons</taxon>
        <taxon>Gunneridae</taxon>
        <taxon>Pentapetalae</taxon>
        <taxon>rosids</taxon>
        <taxon>malvids</taxon>
        <taxon>Brassicales</taxon>
        <taxon>Brassicaceae</taxon>
        <taxon>Brassiceae</taxon>
        <taxon>Brassica</taxon>
    </lineage>
</organism>
<dbReference type="EMBL" id="LR031576">
    <property type="protein sequence ID" value="VDD12999.1"/>
    <property type="molecule type" value="Genomic_DNA"/>
</dbReference>
<accession>A0A3P6D080</accession>
<reference evidence="3" key="1">
    <citation type="submission" date="2018-11" db="EMBL/GenBank/DDBJ databases">
        <authorList>
            <consortium name="Genoscope - CEA"/>
            <person name="William W."/>
        </authorList>
    </citation>
    <scope>NUCLEOTIDE SEQUENCE</scope>
</reference>
<protein>
    <submittedName>
        <fullName evidence="3">Uncharacterized protein</fullName>
    </submittedName>
</protein>
<feature type="region of interest" description="Disordered" evidence="1">
    <location>
        <begin position="47"/>
        <end position="68"/>
    </location>
</feature>
<feature type="compositionally biased region" description="Basic residues" evidence="1">
    <location>
        <begin position="47"/>
        <end position="58"/>
    </location>
</feature>
<evidence type="ECO:0000256" key="1">
    <source>
        <dbReference type="SAM" id="MobiDB-lite"/>
    </source>
</evidence>
<feature type="transmembrane region" description="Helical" evidence="2">
    <location>
        <begin position="28"/>
        <end position="47"/>
    </location>
</feature>
<name>A0A3P6D080_BRACM</name>
<keyword evidence="2" id="KW-0472">Membrane</keyword>
<dbReference type="AlphaFoldDB" id="A0A3P6D080"/>
<gene>
    <name evidence="3" type="ORF">BRAA04T17243Z</name>
</gene>
<proteinExistence type="predicted"/>